<dbReference type="RefSeq" id="WP_004467737.1">
    <property type="nucleotide sequence ID" value="NZ_AHMU02000036.1"/>
</dbReference>
<dbReference type="EMBL" id="AHMU02000036">
    <property type="protein sequence ID" value="EMN22137.1"/>
    <property type="molecule type" value="Genomic_DNA"/>
</dbReference>
<name>M6K2Z2_9LEPT</name>
<proteinExistence type="predicted"/>
<reference evidence="1 2" key="1">
    <citation type="submission" date="2013-01" db="EMBL/GenBank/DDBJ databases">
        <authorList>
            <person name="Harkins D.M."/>
            <person name="Durkin A.S."/>
            <person name="Brinkac L.M."/>
            <person name="Haft D.H."/>
            <person name="Selengut J.D."/>
            <person name="Sanka R."/>
            <person name="DePew J."/>
            <person name="Purushe J."/>
            <person name="Hartskeerl R.A."/>
            <person name="Ahmed A."/>
            <person name="van der Linden H."/>
            <person name="Goris M.G.A."/>
            <person name="Vinetz J.M."/>
            <person name="Sutton G.G."/>
            <person name="Nierman W.C."/>
            <person name="Fouts D.E."/>
        </authorList>
    </citation>
    <scope>NUCLEOTIDE SEQUENCE [LARGE SCALE GENOMIC DNA]</scope>
    <source>
        <strain evidence="1 2">MAVJ 401</strain>
    </source>
</reference>
<evidence type="ECO:0000313" key="1">
    <source>
        <dbReference type="EMBL" id="EMN22137.1"/>
    </source>
</evidence>
<dbReference type="Proteomes" id="UP000012106">
    <property type="component" value="Unassembled WGS sequence"/>
</dbReference>
<evidence type="ECO:0000313" key="2">
    <source>
        <dbReference type="Proteomes" id="UP000012106"/>
    </source>
</evidence>
<organism evidence="1 2">
    <name type="scientific">Leptospira santarosai serovar Arenal str. MAVJ 401</name>
    <dbReference type="NCBI Taxonomy" id="1049976"/>
    <lineage>
        <taxon>Bacteria</taxon>
        <taxon>Pseudomonadati</taxon>
        <taxon>Spirochaetota</taxon>
        <taxon>Spirochaetia</taxon>
        <taxon>Leptospirales</taxon>
        <taxon>Leptospiraceae</taxon>
        <taxon>Leptospira</taxon>
    </lineage>
</organism>
<sequence>MFLTHTEKQSSNYLTGIREGQNKFLSNLYLKLVKKHFDIKNNKFKNWKYNCSHYFSNNALKNRMENRNFVFEHIVPKSLIQFVKTENRSIEEVQNLLFDVISKYWLIATITEKEDAFIRTSLKKLENKTILSDLSTFTLDPFFRYTYAEIKLLKNPIFSEERIPDYL</sequence>
<accession>M6K2Z2</accession>
<protein>
    <submittedName>
        <fullName evidence="1">Uncharacterized protein</fullName>
    </submittedName>
</protein>
<dbReference type="AlphaFoldDB" id="M6K2Z2"/>
<comment type="caution">
    <text evidence="1">The sequence shown here is derived from an EMBL/GenBank/DDBJ whole genome shotgun (WGS) entry which is preliminary data.</text>
</comment>
<gene>
    <name evidence="1" type="ORF">LEP1GSC063_0255</name>
</gene>